<dbReference type="RefSeq" id="WP_073604218.1">
    <property type="nucleotide sequence ID" value="NZ_FQXZ01000027.1"/>
</dbReference>
<gene>
    <name evidence="2" type="ORF">VA7868_02559</name>
</gene>
<keyword evidence="3" id="KW-1185">Reference proteome</keyword>
<feature type="transmembrane region" description="Helical" evidence="1">
    <location>
        <begin position="21"/>
        <end position="43"/>
    </location>
</feature>
<keyword evidence="1" id="KW-0812">Transmembrane</keyword>
<proteinExistence type="predicted"/>
<protein>
    <recommendedName>
        <fullName evidence="4">Pilus assembly protein, PilO</fullName>
    </recommendedName>
</protein>
<keyword evidence="1" id="KW-1133">Transmembrane helix</keyword>
<evidence type="ECO:0000313" key="2">
    <source>
        <dbReference type="EMBL" id="SHI21916.1"/>
    </source>
</evidence>
<keyword evidence="1" id="KW-0472">Membrane</keyword>
<evidence type="ECO:0008006" key="4">
    <source>
        <dbReference type="Google" id="ProtNLM"/>
    </source>
</evidence>
<sequence>MDDFLQSLREGQWKDELSSPLVQWGSLVCALIFLWWIGFGPYYEWRAGIRSQIDQQHVLLSRLQVLENSRKQIRDATNTLNQQVSAAKAELIQERTQSRAISVQVSRFEDVYKPHDLRLKGRLFGEPDVVPFLGEKVESRWRLLGKTDDILAMLYDMSHSKTIMVPISVQIKKATERNRGRKSKNNEATPDYELSMTLNSYRLIPMKDMKIRK</sequence>
<dbReference type="EMBL" id="FQXZ01000027">
    <property type="protein sequence ID" value="SHI21916.1"/>
    <property type="molecule type" value="Genomic_DNA"/>
</dbReference>
<evidence type="ECO:0000313" key="3">
    <source>
        <dbReference type="Proteomes" id="UP000184608"/>
    </source>
</evidence>
<evidence type="ECO:0000256" key="1">
    <source>
        <dbReference type="SAM" id="Phobius"/>
    </source>
</evidence>
<name>A0A1M5ZCG9_9VIBR</name>
<dbReference type="Proteomes" id="UP000184608">
    <property type="component" value="Unassembled WGS sequence"/>
</dbReference>
<dbReference type="OrthoDB" id="5865606at2"/>
<dbReference type="STRING" id="1216006.VA7868_02559"/>
<accession>A0A1M5ZCG9</accession>
<dbReference type="AlphaFoldDB" id="A0A1M5ZCG9"/>
<organism evidence="2 3">
    <name type="scientific">Vibrio aerogenes CECT 7868</name>
    <dbReference type="NCBI Taxonomy" id="1216006"/>
    <lineage>
        <taxon>Bacteria</taxon>
        <taxon>Pseudomonadati</taxon>
        <taxon>Pseudomonadota</taxon>
        <taxon>Gammaproteobacteria</taxon>
        <taxon>Vibrionales</taxon>
        <taxon>Vibrionaceae</taxon>
        <taxon>Vibrio</taxon>
    </lineage>
</organism>
<reference evidence="2 3" key="1">
    <citation type="submission" date="2016-11" db="EMBL/GenBank/DDBJ databases">
        <authorList>
            <person name="Jaros S."/>
            <person name="Januszkiewicz K."/>
            <person name="Wedrychowicz H."/>
        </authorList>
    </citation>
    <scope>NUCLEOTIDE SEQUENCE [LARGE SCALE GENOMIC DNA]</scope>
    <source>
        <strain evidence="2 3">CECT 7868</strain>
    </source>
</reference>